<dbReference type="InterPro" id="IPR006437">
    <property type="entry name" value="Phage_terminase_lsu"/>
</dbReference>
<name>A0A8J6JDV5_9FIRM</name>
<dbReference type="InterPro" id="IPR027417">
    <property type="entry name" value="P-loop_NTPase"/>
</dbReference>
<reference evidence="1" key="1">
    <citation type="submission" date="2020-08" db="EMBL/GenBank/DDBJ databases">
        <title>Genome public.</title>
        <authorList>
            <person name="Liu C."/>
            <person name="Sun Q."/>
        </authorList>
    </citation>
    <scope>NUCLEOTIDE SEQUENCE</scope>
    <source>
        <strain evidence="1">NSJ-51</strain>
    </source>
</reference>
<protein>
    <submittedName>
        <fullName evidence="1">PBSX family phage terminase large subunit</fullName>
    </submittedName>
</protein>
<dbReference type="AlphaFoldDB" id="A0A8J6JDV5"/>
<dbReference type="Pfam" id="PF03237">
    <property type="entry name" value="Terminase_6N"/>
    <property type="match status" value="1"/>
</dbReference>
<dbReference type="RefSeq" id="WP_186907997.1">
    <property type="nucleotide sequence ID" value="NZ_JACOPP010000013.1"/>
</dbReference>
<evidence type="ECO:0000313" key="2">
    <source>
        <dbReference type="Proteomes" id="UP000661435"/>
    </source>
</evidence>
<comment type="caution">
    <text evidence="1">The sequence shown here is derived from an EMBL/GenBank/DDBJ whole genome shotgun (WGS) entry which is preliminary data.</text>
</comment>
<sequence length="418" mass="47411">MQFKAFSEKQRQVLTWWCDGAGTRDREAIICDGAVRSGKTLCMGLSFFCWAMRRFGGEKFALCGKTVSALRRNLLSTLLPALGELGFRYQETVSQNRVRVRFGGQENTFYLFGGRDEGSAGLIQGMTLAGVLLDEAALMPRSFVEQAAARCSVTGAKLWFSCNPAGPEHWFYKEWILKREERRALYLHFTMQDNPALSPQVIRRYGRSFSGAFYRRFVLGEWAAAEGRVYDFFDESYIRPPPEGAMEQWCISCDYGTVNPASFGLWGRRDGVWYRVEEFYYDSRARGRQKTDGEYVQDLKRLAGGREIACVVADPSAASFLEALRREGWRVIRGENDVLSGIRLTAGLLKQGRIVIGPACRDAIREFGLYCWDERATGDRVRKEHDHAMDDIRYFAATVAARRAYGGVGAWAVERQAF</sequence>
<gene>
    <name evidence="1" type="ORF">H8S57_10275</name>
</gene>
<organism evidence="1 2">
    <name type="scientific">Lawsonibacter hominis</name>
    <dbReference type="NCBI Taxonomy" id="2763053"/>
    <lineage>
        <taxon>Bacteria</taxon>
        <taxon>Bacillati</taxon>
        <taxon>Bacillota</taxon>
        <taxon>Clostridia</taxon>
        <taxon>Eubacteriales</taxon>
        <taxon>Oscillospiraceae</taxon>
        <taxon>Lawsonibacter</taxon>
    </lineage>
</organism>
<dbReference type="Proteomes" id="UP000661435">
    <property type="component" value="Unassembled WGS sequence"/>
</dbReference>
<accession>A0A8J6JDV5</accession>
<proteinExistence type="predicted"/>
<dbReference type="EMBL" id="JACOPP010000013">
    <property type="protein sequence ID" value="MBC5734108.1"/>
    <property type="molecule type" value="Genomic_DNA"/>
</dbReference>
<dbReference type="Gene3D" id="3.30.420.280">
    <property type="match status" value="1"/>
</dbReference>
<dbReference type="NCBIfam" id="TIGR01547">
    <property type="entry name" value="phage_term_2"/>
    <property type="match status" value="1"/>
</dbReference>
<evidence type="ECO:0000313" key="1">
    <source>
        <dbReference type="EMBL" id="MBC5734108.1"/>
    </source>
</evidence>
<dbReference type="Gene3D" id="3.40.50.300">
    <property type="entry name" value="P-loop containing nucleotide triphosphate hydrolases"/>
    <property type="match status" value="1"/>
</dbReference>
<keyword evidence="2" id="KW-1185">Reference proteome</keyword>